<protein>
    <submittedName>
        <fullName evidence="1">Uncharacterized protein</fullName>
    </submittedName>
</protein>
<dbReference type="AlphaFoldDB" id="A0A5C3E5R0"/>
<evidence type="ECO:0000313" key="2">
    <source>
        <dbReference type="Proteomes" id="UP000324022"/>
    </source>
</evidence>
<evidence type="ECO:0000313" key="1">
    <source>
        <dbReference type="EMBL" id="SPO25410.1"/>
    </source>
</evidence>
<gene>
    <name evidence="1" type="ORF">UTRI_03173_B</name>
</gene>
<sequence length="118" mass="12490">MSALSSSEAGPSRLSTAATVTLQPGRHDVCTYRPVFSPPTIDVAFEDDDNDEPSRVGSSDCSIDTGSETAYLFGAGIVACATLHRSFLLSLRPMASEMVRPPELSSPALEWCSPALVL</sequence>
<organism evidence="1 2">
    <name type="scientific">Ustilago trichophora</name>
    <dbReference type="NCBI Taxonomy" id="86804"/>
    <lineage>
        <taxon>Eukaryota</taxon>
        <taxon>Fungi</taxon>
        <taxon>Dikarya</taxon>
        <taxon>Basidiomycota</taxon>
        <taxon>Ustilaginomycotina</taxon>
        <taxon>Ustilaginomycetes</taxon>
        <taxon>Ustilaginales</taxon>
        <taxon>Ustilaginaceae</taxon>
        <taxon>Ustilago</taxon>
    </lineage>
</organism>
<proteinExistence type="predicted"/>
<dbReference type="Proteomes" id="UP000324022">
    <property type="component" value="Unassembled WGS sequence"/>
</dbReference>
<name>A0A5C3E5R0_9BASI</name>
<dbReference type="EMBL" id="OOIN01000011">
    <property type="protein sequence ID" value="SPO25410.1"/>
    <property type="molecule type" value="Genomic_DNA"/>
</dbReference>
<accession>A0A5C3E5R0</accession>
<reference evidence="1 2" key="1">
    <citation type="submission" date="2018-03" db="EMBL/GenBank/DDBJ databases">
        <authorList>
            <person name="Guldener U."/>
        </authorList>
    </citation>
    <scope>NUCLEOTIDE SEQUENCE [LARGE SCALE GENOMIC DNA]</scope>
    <source>
        <strain evidence="1 2">NBRC100155</strain>
    </source>
</reference>
<keyword evidence="2" id="KW-1185">Reference proteome</keyword>
<dbReference type="OrthoDB" id="10512646at2759"/>